<evidence type="ECO:0000256" key="12">
    <source>
        <dbReference type="RuleBase" id="RU004169"/>
    </source>
</evidence>
<dbReference type="Pfam" id="PF01208">
    <property type="entry name" value="URO-D"/>
    <property type="match status" value="1"/>
</dbReference>
<evidence type="ECO:0000256" key="3">
    <source>
        <dbReference type="ARBA" id="ARBA00009935"/>
    </source>
</evidence>
<evidence type="ECO:0000256" key="7">
    <source>
        <dbReference type="ARBA" id="ARBA00022793"/>
    </source>
</evidence>
<dbReference type="PANTHER" id="PTHR21091:SF169">
    <property type="entry name" value="UROPORPHYRINOGEN DECARBOXYLASE"/>
    <property type="match status" value="1"/>
</dbReference>
<dbReference type="SUPFAM" id="SSF51726">
    <property type="entry name" value="UROD/MetE-like"/>
    <property type="match status" value="1"/>
</dbReference>
<feature type="binding site" evidence="10">
    <location>
        <position position="148"/>
    </location>
    <ligand>
        <name>substrate</name>
    </ligand>
</feature>
<feature type="binding site" evidence="10">
    <location>
        <begin position="23"/>
        <end position="27"/>
    </location>
    <ligand>
        <name>substrate</name>
    </ligand>
</feature>
<comment type="catalytic activity">
    <reaction evidence="10 11">
        <text>uroporphyrinogen III + 4 H(+) = coproporphyrinogen III + 4 CO2</text>
        <dbReference type="Rhea" id="RHEA:19865"/>
        <dbReference type="ChEBI" id="CHEBI:15378"/>
        <dbReference type="ChEBI" id="CHEBI:16526"/>
        <dbReference type="ChEBI" id="CHEBI:57308"/>
        <dbReference type="ChEBI" id="CHEBI:57309"/>
        <dbReference type="EC" id="4.1.1.37"/>
    </reaction>
</comment>
<protein>
    <recommendedName>
        <fullName evidence="5 10">Uroporphyrinogen decarboxylase</fullName>
        <shortName evidence="10">UPD</shortName>
        <shortName evidence="10">URO-D</shortName>
        <ecNumber evidence="5 10">4.1.1.37</ecNumber>
    </recommendedName>
</protein>
<dbReference type="PROSITE" id="PS00907">
    <property type="entry name" value="UROD_2"/>
    <property type="match status" value="1"/>
</dbReference>
<comment type="similarity">
    <text evidence="3 10 12">Belongs to the uroporphyrinogen decarboxylase family.</text>
</comment>
<keyword evidence="16" id="KW-1185">Reference proteome</keyword>
<comment type="subunit">
    <text evidence="4 10">Homodimer.</text>
</comment>
<dbReference type="PANTHER" id="PTHR21091">
    <property type="entry name" value="METHYLTETRAHYDROFOLATE:HOMOCYSTEINE METHYLTRANSFERASE RELATED"/>
    <property type="match status" value="1"/>
</dbReference>
<evidence type="ECO:0000256" key="8">
    <source>
        <dbReference type="ARBA" id="ARBA00023239"/>
    </source>
</evidence>
<dbReference type="Proteomes" id="UP001302494">
    <property type="component" value="Chromosome"/>
</dbReference>
<dbReference type="GO" id="GO:0004853">
    <property type="term" value="F:uroporphyrinogen decarboxylase activity"/>
    <property type="evidence" value="ECO:0007669"/>
    <property type="project" value="UniProtKB-UniRule"/>
</dbReference>
<comment type="pathway">
    <text evidence="2 10 11">Porphyrin-containing compound metabolism; protoporphyrin-IX biosynthesis; coproporphyrinogen-III from 5-aminolevulinate: step 4/4.</text>
</comment>
<evidence type="ECO:0000256" key="4">
    <source>
        <dbReference type="ARBA" id="ARBA00011738"/>
    </source>
</evidence>
<feature type="site" description="Transition state stabilizer" evidence="10">
    <location>
        <position position="72"/>
    </location>
</feature>
<dbReference type="GO" id="GO:0005829">
    <property type="term" value="C:cytosol"/>
    <property type="evidence" value="ECO:0007669"/>
    <property type="project" value="UniProtKB-SubCell"/>
</dbReference>
<evidence type="ECO:0000256" key="9">
    <source>
        <dbReference type="ARBA" id="ARBA00023244"/>
    </source>
</evidence>
<name>A0AA96GT51_9BACT</name>
<proteinExistence type="inferred from homology"/>
<dbReference type="Gene3D" id="3.20.20.210">
    <property type="match status" value="1"/>
</dbReference>
<reference evidence="15 16" key="1">
    <citation type="submission" date="2023-01" db="EMBL/GenBank/DDBJ databases">
        <title>Cultivation and genomic characterization of new, ubiquitous marine nitrite-oxidizing bacteria from the Nitrospirales.</title>
        <authorList>
            <person name="Mueller A.J."/>
            <person name="Daebeler A."/>
            <person name="Herbold C.W."/>
            <person name="Kirkegaard R.H."/>
            <person name="Daims H."/>
        </authorList>
    </citation>
    <scope>NUCLEOTIDE SEQUENCE [LARGE SCALE GENOMIC DNA]</scope>
    <source>
        <strain evidence="15 16">DK</strain>
    </source>
</reference>
<evidence type="ECO:0000256" key="6">
    <source>
        <dbReference type="ARBA" id="ARBA00022490"/>
    </source>
</evidence>
<dbReference type="NCBIfam" id="TIGR01464">
    <property type="entry name" value="hemE"/>
    <property type="match status" value="1"/>
</dbReference>
<evidence type="ECO:0000259" key="13">
    <source>
        <dbReference type="PROSITE" id="PS00906"/>
    </source>
</evidence>
<dbReference type="EMBL" id="CP116968">
    <property type="protein sequence ID" value="WNM63116.1"/>
    <property type="molecule type" value="Genomic_DNA"/>
</dbReference>
<evidence type="ECO:0000259" key="14">
    <source>
        <dbReference type="PROSITE" id="PS00907"/>
    </source>
</evidence>
<comment type="caution">
    <text evidence="10">Lacks conserved residue(s) required for the propagation of feature annotation.</text>
</comment>
<keyword evidence="8 10" id="KW-0456">Lyase</keyword>
<dbReference type="InterPro" id="IPR000257">
    <property type="entry name" value="Uroporphyrinogen_deCOase"/>
</dbReference>
<evidence type="ECO:0000313" key="16">
    <source>
        <dbReference type="Proteomes" id="UP001302494"/>
    </source>
</evidence>
<evidence type="ECO:0000256" key="11">
    <source>
        <dbReference type="RuleBase" id="RU000554"/>
    </source>
</evidence>
<dbReference type="KEGG" id="nneo:PQG83_05010"/>
<comment type="subcellular location">
    <subcellularLocation>
        <location evidence="1">Cytoplasm</location>
        <location evidence="1">Cytosol</location>
    </subcellularLocation>
</comment>
<dbReference type="RefSeq" id="WP_312747472.1">
    <property type="nucleotide sequence ID" value="NZ_CP116968.1"/>
</dbReference>
<feature type="binding site" evidence="10">
    <location>
        <position position="72"/>
    </location>
    <ligand>
        <name>substrate</name>
    </ligand>
</feature>
<keyword evidence="6 10" id="KW-0963">Cytoplasm</keyword>
<dbReference type="CDD" id="cd00717">
    <property type="entry name" value="URO-D"/>
    <property type="match status" value="1"/>
</dbReference>
<dbReference type="InterPro" id="IPR038071">
    <property type="entry name" value="UROD/MetE-like_sf"/>
</dbReference>
<dbReference type="AlphaFoldDB" id="A0AA96GT51"/>
<feature type="domain" description="Uroporphyrinogen decarboxylase (URO-D)" evidence="13">
    <location>
        <begin position="18"/>
        <end position="27"/>
    </location>
</feature>
<accession>A0AA96GT51</accession>
<dbReference type="GO" id="GO:0006782">
    <property type="term" value="P:protoporphyrinogen IX biosynthetic process"/>
    <property type="evidence" value="ECO:0007669"/>
    <property type="project" value="UniProtKB-UniRule"/>
</dbReference>
<keyword evidence="7 10" id="KW-0210">Decarboxylase</keyword>
<dbReference type="EC" id="4.1.1.37" evidence="5 10"/>
<evidence type="ECO:0000256" key="1">
    <source>
        <dbReference type="ARBA" id="ARBA00004514"/>
    </source>
</evidence>
<feature type="binding site" evidence="10">
    <location>
        <position position="203"/>
    </location>
    <ligand>
        <name>substrate</name>
    </ligand>
</feature>
<feature type="domain" description="Uroporphyrinogen decarboxylase (URO-D)" evidence="14">
    <location>
        <begin position="136"/>
        <end position="152"/>
    </location>
</feature>
<evidence type="ECO:0000256" key="10">
    <source>
        <dbReference type="HAMAP-Rule" id="MF_00218"/>
    </source>
</evidence>
<gene>
    <name evidence="10 15" type="primary">hemE</name>
    <name evidence="15" type="ORF">PQG83_05010</name>
</gene>
<dbReference type="InterPro" id="IPR006361">
    <property type="entry name" value="Uroporphyrinogen_deCO2ase_HemE"/>
</dbReference>
<sequence>MNDRFLKACLRQPVDRTPVWFMRQAGRYMEEYQAIRRKHSILEVCKTPALAAEVTLQPINRFDLDAAIIFADILLPLQAMGLNLEFIEGKGPVIDNPIRGEMGIVDLRPVDGEAFAYAGEAIRQTLQALDNRVPLLGFAGAPFTLASYAIEGGSSRDYARTKNLMFSQPTVWHQLMSKLSVVVVEYLRVQSRAGAQAIQLFDSWVGCLSPGDYEEYVLPHVQNIFSALRVEGIPLIYFGTGTTGLLPLMRKAGSDVMGVDWRVRLDEAWGTIGFDVSIQGNLDPLVLFAPEKEIERRVKDIMLQAGGRPGHIFNLGHGILPNTPLHSVEFAIECVRRYSTASSRE</sequence>
<evidence type="ECO:0000256" key="2">
    <source>
        <dbReference type="ARBA" id="ARBA00004804"/>
    </source>
</evidence>
<dbReference type="HAMAP" id="MF_00218">
    <property type="entry name" value="URO_D"/>
    <property type="match status" value="1"/>
</dbReference>
<dbReference type="PROSITE" id="PS00906">
    <property type="entry name" value="UROD_1"/>
    <property type="match status" value="1"/>
</dbReference>
<dbReference type="FunFam" id="3.20.20.210:FF:000008">
    <property type="entry name" value="Uroporphyrinogen decarboxylase"/>
    <property type="match status" value="1"/>
</dbReference>
<comment type="function">
    <text evidence="10">Catalyzes the decarboxylation of four acetate groups of uroporphyrinogen-III to yield coproporphyrinogen-III.</text>
</comment>
<organism evidence="15 16">
    <name type="scientific">Candidatus Nitrospira neomarina</name>
    <dbReference type="NCBI Taxonomy" id="3020899"/>
    <lineage>
        <taxon>Bacteria</taxon>
        <taxon>Pseudomonadati</taxon>
        <taxon>Nitrospirota</taxon>
        <taxon>Nitrospiria</taxon>
        <taxon>Nitrospirales</taxon>
        <taxon>Nitrospiraceae</taxon>
        <taxon>Nitrospira</taxon>
    </lineage>
</organism>
<evidence type="ECO:0000313" key="15">
    <source>
        <dbReference type="EMBL" id="WNM63116.1"/>
    </source>
</evidence>
<keyword evidence="9 10" id="KW-0627">Porphyrin biosynthesis</keyword>
<feature type="binding site" evidence="10">
    <location>
        <position position="317"/>
    </location>
    <ligand>
        <name>substrate</name>
    </ligand>
</feature>
<evidence type="ECO:0000256" key="5">
    <source>
        <dbReference type="ARBA" id="ARBA00012288"/>
    </source>
</evidence>